<accession>A0A0C9UTJ1</accession>
<keyword evidence="3" id="KW-1185">Reference proteome</keyword>
<feature type="region of interest" description="Disordered" evidence="1">
    <location>
        <begin position="1"/>
        <end position="31"/>
    </location>
</feature>
<protein>
    <submittedName>
        <fullName evidence="2">Unplaced genomic scaffold SPHSTscaffold_150, whole genome shotgun sequence</fullName>
    </submittedName>
</protein>
<sequence length="134" mass="13841">MPLCSRSCDKSGPPVRPQPETAGDDINLPNTATFSEVKNNTLTSLNLAVFGEFMSSPAVSGCGLTGGVGRGGNRGAFIAEHLPSLEEPVTPIPRVITPKVLKEALLALASEGKLTKLPADGTPNLLVFNNATSA</sequence>
<dbReference type="HOGENOM" id="CLU_1897530_0_0_1"/>
<organism evidence="2 3">
    <name type="scientific">Sphaerobolus stellatus (strain SS14)</name>
    <dbReference type="NCBI Taxonomy" id="990650"/>
    <lineage>
        <taxon>Eukaryota</taxon>
        <taxon>Fungi</taxon>
        <taxon>Dikarya</taxon>
        <taxon>Basidiomycota</taxon>
        <taxon>Agaricomycotina</taxon>
        <taxon>Agaricomycetes</taxon>
        <taxon>Phallomycetidae</taxon>
        <taxon>Geastrales</taxon>
        <taxon>Sphaerobolaceae</taxon>
        <taxon>Sphaerobolus</taxon>
    </lineage>
</organism>
<evidence type="ECO:0000256" key="1">
    <source>
        <dbReference type="SAM" id="MobiDB-lite"/>
    </source>
</evidence>
<evidence type="ECO:0000313" key="2">
    <source>
        <dbReference type="EMBL" id="KIJ32557.1"/>
    </source>
</evidence>
<dbReference type="OrthoDB" id="10546187at2759"/>
<name>A0A0C9UTJ1_SPHS4</name>
<dbReference type="Proteomes" id="UP000054279">
    <property type="component" value="Unassembled WGS sequence"/>
</dbReference>
<dbReference type="EMBL" id="KN837225">
    <property type="protein sequence ID" value="KIJ32557.1"/>
    <property type="molecule type" value="Genomic_DNA"/>
</dbReference>
<gene>
    <name evidence="2" type="ORF">M422DRAFT_265573</name>
</gene>
<proteinExistence type="predicted"/>
<evidence type="ECO:0000313" key="3">
    <source>
        <dbReference type="Proteomes" id="UP000054279"/>
    </source>
</evidence>
<reference evidence="2 3" key="1">
    <citation type="submission" date="2014-06" db="EMBL/GenBank/DDBJ databases">
        <title>Evolutionary Origins and Diversification of the Mycorrhizal Mutualists.</title>
        <authorList>
            <consortium name="DOE Joint Genome Institute"/>
            <consortium name="Mycorrhizal Genomics Consortium"/>
            <person name="Kohler A."/>
            <person name="Kuo A."/>
            <person name="Nagy L.G."/>
            <person name="Floudas D."/>
            <person name="Copeland A."/>
            <person name="Barry K.W."/>
            <person name="Cichocki N."/>
            <person name="Veneault-Fourrey C."/>
            <person name="LaButti K."/>
            <person name="Lindquist E.A."/>
            <person name="Lipzen A."/>
            <person name="Lundell T."/>
            <person name="Morin E."/>
            <person name="Murat C."/>
            <person name="Riley R."/>
            <person name="Ohm R."/>
            <person name="Sun H."/>
            <person name="Tunlid A."/>
            <person name="Henrissat B."/>
            <person name="Grigoriev I.V."/>
            <person name="Hibbett D.S."/>
            <person name="Martin F."/>
        </authorList>
    </citation>
    <scope>NUCLEOTIDE SEQUENCE [LARGE SCALE GENOMIC DNA]</scope>
    <source>
        <strain evidence="2 3">SS14</strain>
    </source>
</reference>
<dbReference type="AlphaFoldDB" id="A0A0C9UTJ1"/>